<keyword evidence="7 13" id="KW-1133">Transmembrane helix</keyword>
<accession>F0ZS04</accession>
<evidence type="ECO:0000256" key="11">
    <source>
        <dbReference type="ARBA" id="ARBA00023136"/>
    </source>
</evidence>
<comment type="cofactor">
    <cofactor evidence="1 12">
        <name>heme</name>
        <dbReference type="ChEBI" id="CHEBI:30413"/>
    </cofactor>
</comment>
<dbReference type="CDD" id="cd20617">
    <property type="entry name" value="CYP1_2-like"/>
    <property type="match status" value="1"/>
</dbReference>
<evidence type="ECO:0000256" key="6">
    <source>
        <dbReference type="ARBA" id="ARBA00022723"/>
    </source>
</evidence>
<dbReference type="GO" id="GO:0016705">
    <property type="term" value="F:oxidoreductase activity, acting on paired donors, with incorporation or reduction of molecular oxygen"/>
    <property type="evidence" value="ECO:0007669"/>
    <property type="project" value="InterPro"/>
</dbReference>
<dbReference type="GO" id="GO:0020037">
    <property type="term" value="F:heme binding"/>
    <property type="evidence" value="ECO:0007669"/>
    <property type="project" value="InterPro"/>
</dbReference>
<feature type="transmembrane region" description="Helical" evidence="13">
    <location>
        <begin position="6"/>
        <end position="24"/>
    </location>
</feature>
<dbReference type="EMBL" id="GL871149">
    <property type="protein sequence ID" value="EGC33287.1"/>
    <property type="molecule type" value="Genomic_DNA"/>
</dbReference>
<sequence>MVILNTIVLSIIIILTLLILKDFLCEERIKKINKNIPGPKEIPIFGNLFDINFKNVPSSIDRLYRKYGPIYRIRCGNVETVVITGNQYLEECFIKNKFIFQERFVKFSRKMTKGLNIIYSNGEYWHRMKNVVLKELTFRKIKSFQPDIQKQVELLSNKLNKNEEIIENNFVFLINEMFLNIMLNFVYGNYEDLETKKNLINIITRFVIQTGQFVYSDYVPLLLPIDIINITKSNLISDYLLLTNYAKKIIDNYDKNYVEINNKEIDPLNEKRKSMMECYYEVYKSGGIKYESIIGATIDLVLAGTDSSANILSFIIVALINNPEIQEKVHSEIKSNLINSDITNTDHLKCPYTIAVIKEAHRYFSIGPLSESHRTTDDVEIYGYRISKGTQIIQNIASTHKSPEFWEEPYKFYPERFLRPHKPLYHYGIGLRSCIGKSFADYILFVSLVSLIKKFKFINPNPNIPINEEGDVGAFIHCKNFKVLIKRRK</sequence>
<evidence type="ECO:0000256" key="4">
    <source>
        <dbReference type="ARBA" id="ARBA00022617"/>
    </source>
</evidence>
<evidence type="ECO:0000313" key="14">
    <source>
        <dbReference type="EMBL" id="EGC33287.1"/>
    </source>
</evidence>
<comment type="subcellular location">
    <subcellularLocation>
        <location evidence="2">Membrane</location>
        <topology evidence="2">Single-pass membrane protein</topology>
    </subcellularLocation>
</comment>
<dbReference type="KEGG" id="dpp:DICPUDRAFT_80941"/>
<keyword evidence="5 13" id="KW-0812">Transmembrane</keyword>
<name>F0ZS04_DICPU</name>
<dbReference type="PANTHER" id="PTHR24303:SF31">
    <property type="entry name" value="CYTOCHROME P450 307A1-RELATED"/>
    <property type="match status" value="1"/>
</dbReference>
<evidence type="ECO:0000256" key="7">
    <source>
        <dbReference type="ARBA" id="ARBA00022989"/>
    </source>
</evidence>
<dbReference type="SUPFAM" id="SSF48264">
    <property type="entry name" value="Cytochrome P450"/>
    <property type="match status" value="1"/>
</dbReference>
<dbReference type="VEuPathDB" id="AmoebaDB:DICPUDRAFT_80941"/>
<dbReference type="InterPro" id="IPR001128">
    <property type="entry name" value="Cyt_P450"/>
</dbReference>
<evidence type="ECO:0000256" key="1">
    <source>
        <dbReference type="ARBA" id="ARBA00001971"/>
    </source>
</evidence>
<evidence type="ECO:0000313" key="15">
    <source>
        <dbReference type="Proteomes" id="UP000001064"/>
    </source>
</evidence>
<evidence type="ECO:0000256" key="5">
    <source>
        <dbReference type="ARBA" id="ARBA00022692"/>
    </source>
</evidence>
<keyword evidence="11 13" id="KW-0472">Membrane</keyword>
<dbReference type="PRINTS" id="PR00385">
    <property type="entry name" value="P450"/>
</dbReference>
<evidence type="ECO:0000256" key="10">
    <source>
        <dbReference type="ARBA" id="ARBA00023033"/>
    </source>
</evidence>
<evidence type="ECO:0000256" key="2">
    <source>
        <dbReference type="ARBA" id="ARBA00004167"/>
    </source>
</evidence>
<evidence type="ECO:0000256" key="8">
    <source>
        <dbReference type="ARBA" id="ARBA00023002"/>
    </source>
</evidence>
<proteinExistence type="inferred from homology"/>
<evidence type="ECO:0000256" key="13">
    <source>
        <dbReference type="SAM" id="Phobius"/>
    </source>
</evidence>
<keyword evidence="9 12" id="KW-0408">Iron</keyword>
<dbReference type="OrthoDB" id="1055148at2759"/>
<dbReference type="Pfam" id="PF00067">
    <property type="entry name" value="p450"/>
    <property type="match status" value="1"/>
</dbReference>
<comment type="similarity">
    <text evidence="3">Belongs to the cytochrome P450 family.</text>
</comment>
<keyword evidence="4 12" id="KW-0349">Heme</keyword>
<dbReference type="Gene3D" id="1.10.630.10">
    <property type="entry name" value="Cytochrome P450"/>
    <property type="match status" value="1"/>
</dbReference>
<gene>
    <name evidence="14" type="ORF">DICPUDRAFT_80941</name>
</gene>
<dbReference type="eggNOG" id="KOG0156">
    <property type="taxonomic scope" value="Eukaryota"/>
</dbReference>
<keyword evidence="8" id="KW-0560">Oxidoreductase</keyword>
<dbReference type="STRING" id="5786.F0ZS04"/>
<evidence type="ECO:0000256" key="12">
    <source>
        <dbReference type="PIRSR" id="PIRSR602401-1"/>
    </source>
</evidence>
<keyword evidence="10" id="KW-0503">Monooxygenase</keyword>
<evidence type="ECO:0000256" key="9">
    <source>
        <dbReference type="ARBA" id="ARBA00023004"/>
    </source>
</evidence>
<dbReference type="GO" id="GO:0004497">
    <property type="term" value="F:monooxygenase activity"/>
    <property type="evidence" value="ECO:0007669"/>
    <property type="project" value="UniProtKB-KW"/>
</dbReference>
<dbReference type="Proteomes" id="UP000001064">
    <property type="component" value="Unassembled WGS sequence"/>
</dbReference>
<dbReference type="GO" id="GO:0005506">
    <property type="term" value="F:iron ion binding"/>
    <property type="evidence" value="ECO:0007669"/>
    <property type="project" value="InterPro"/>
</dbReference>
<dbReference type="RefSeq" id="XP_003290188.1">
    <property type="nucleotide sequence ID" value="XM_003290140.1"/>
</dbReference>
<evidence type="ECO:0000256" key="3">
    <source>
        <dbReference type="ARBA" id="ARBA00010617"/>
    </source>
</evidence>
<dbReference type="PRINTS" id="PR00463">
    <property type="entry name" value="EP450I"/>
</dbReference>
<evidence type="ECO:0008006" key="16">
    <source>
        <dbReference type="Google" id="ProtNLM"/>
    </source>
</evidence>
<dbReference type="GO" id="GO:0016020">
    <property type="term" value="C:membrane"/>
    <property type="evidence" value="ECO:0007669"/>
    <property type="project" value="UniProtKB-SubCell"/>
</dbReference>
<dbReference type="PANTHER" id="PTHR24303">
    <property type="entry name" value="HEME-BINDING MONOOXYGENASE FAMILY"/>
    <property type="match status" value="1"/>
</dbReference>
<dbReference type="InterPro" id="IPR036396">
    <property type="entry name" value="Cyt_P450_sf"/>
</dbReference>
<protein>
    <recommendedName>
        <fullName evidence="16">Cytochrome P450 family protein</fullName>
    </recommendedName>
</protein>
<dbReference type="OMA" id="WFGWTPV"/>
<dbReference type="InParanoid" id="F0ZS04"/>
<keyword evidence="15" id="KW-1185">Reference proteome</keyword>
<reference evidence="15" key="1">
    <citation type="journal article" date="2011" name="Genome Biol.">
        <title>Comparative genomics of the social amoebae Dictyostelium discoideum and Dictyostelium purpureum.</title>
        <authorList>
            <consortium name="US DOE Joint Genome Institute (JGI-PGF)"/>
            <person name="Sucgang R."/>
            <person name="Kuo A."/>
            <person name="Tian X."/>
            <person name="Salerno W."/>
            <person name="Parikh A."/>
            <person name="Feasley C.L."/>
            <person name="Dalin E."/>
            <person name="Tu H."/>
            <person name="Huang E."/>
            <person name="Barry K."/>
            <person name="Lindquist E."/>
            <person name="Shapiro H."/>
            <person name="Bruce D."/>
            <person name="Schmutz J."/>
            <person name="Salamov A."/>
            <person name="Fey P."/>
            <person name="Gaudet P."/>
            <person name="Anjard C."/>
            <person name="Babu M.M."/>
            <person name="Basu S."/>
            <person name="Bushmanova Y."/>
            <person name="van der Wel H."/>
            <person name="Katoh-Kurasawa M."/>
            <person name="Dinh C."/>
            <person name="Coutinho P.M."/>
            <person name="Saito T."/>
            <person name="Elias M."/>
            <person name="Schaap P."/>
            <person name="Kay R.R."/>
            <person name="Henrissat B."/>
            <person name="Eichinger L."/>
            <person name="Rivero F."/>
            <person name="Putnam N.H."/>
            <person name="West C.M."/>
            <person name="Loomis W.F."/>
            <person name="Chisholm R.L."/>
            <person name="Shaulsky G."/>
            <person name="Strassmann J.E."/>
            <person name="Queller D.C."/>
            <person name="Kuspa A."/>
            <person name="Grigoriev I.V."/>
        </authorList>
    </citation>
    <scope>NUCLEOTIDE SEQUENCE [LARGE SCALE GENOMIC DNA]</scope>
    <source>
        <strain evidence="15">QSDP1</strain>
    </source>
</reference>
<dbReference type="GeneID" id="10504544"/>
<keyword evidence="6 12" id="KW-0479">Metal-binding</keyword>
<feature type="binding site" description="axial binding residue" evidence="12">
    <location>
        <position position="434"/>
    </location>
    <ligand>
        <name>heme</name>
        <dbReference type="ChEBI" id="CHEBI:30413"/>
    </ligand>
    <ligandPart>
        <name>Fe</name>
        <dbReference type="ChEBI" id="CHEBI:18248"/>
    </ligandPart>
</feature>
<dbReference type="AlphaFoldDB" id="F0ZS04"/>
<dbReference type="InterPro" id="IPR002401">
    <property type="entry name" value="Cyt_P450_E_grp-I"/>
</dbReference>
<organism evidence="14 15">
    <name type="scientific">Dictyostelium purpureum</name>
    <name type="common">Slime mold</name>
    <dbReference type="NCBI Taxonomy" id="5786"/>
    <lineage>
        <taxon>Eukaryota</taxon>
        <taxon>Amoebozoa</taxon>
        <taxon>Evosea</taxon>
        <taxon>Eumycetozoa</taxon>
        <taxon>Dictyostelia</taxon>
        <taxon>Dictyosteliales</taxon>
        <taxon>Dictyosteliaceae</taxon>
        <taxon>Dictyostelium</taxon>
    </lineage>
</organism>